<dbReference type="AlphaFoldDB" id="A0A9D1H4V1"/>
<dbReference type="EMBL" id="DVLW01000001">
    <property type="protein sequence ID" value="HIT93546.1"/>
    <property type="molecule type" value="Genomic_DNA"/>
</dbReference>
<dbReference type="Pfam" id="PF03547">
    <property type="entry name" value="Mem_trans"/>
    <property type="match status" value="1"/>
</dbReference>
<comment type="subcellular location">
    <subcellularLocation>
        <location evidence="1">Membrane</location>
        <topology evidence="1">Multi-pass membrane protein</topology>
    </subcellularLocation>
</comment>
<feature type="transmembrane region" description="Helical" evidence="5">
    <location>
        <begin position="6"/>
        <end position="24"/>
    </location>
</feature>
<evidence type="ECO:0000313" key="6">
    <source>
        <dbReference type="EMBL" id="HIT93546.1"/>
    </source>
</evidence>
<evidence type="ECO:0000256" key="5">
    <source>
        <dbReference type="SAM" id="Phobius"/>
    </source>
</evidence>
<organism evidence="6 7">
    <name type="scientific">Candidatus Faecivivens stercoripullorum</name>
    <dbReference type="NCBI Taxonomy" id="2840805"/>
    <lineage>
        <taxon>Bacteria</taxon>
        <taxon>Bacillati</taxon>
        <taxon>Bacillota</taxon>
        <taxon>Clostridia</taxon>
        <taxon>Eubacteriales</taxon>
        <taxon>Oscillospiraceae</taxon>
        <taxon>Oscillospiraceae incertae sedis</taxon>
        <taxon>Candidatus Faecivivens</taxon>
    </lineage>
</organism>
<name>A0A9D1H4V1_9FIRM</name>
<reference evidence="6" key="2">
    <citation type="journal article" date="2021" name="PeerJ">
        <title>Extensive microbial diversity within the chicken gut microbiome revealed by metagenomics and culture.</title>
        <authorList>
            <person name="Gilroy R."/>
            <person name="Ravi A."/>
            <person name="Getino M."/>
            <person name="Pursley I."/>
            <person name="Horton D.L."/>
            <person name="Alikhan N.F."/>
            <person name="Baker D."/>
            <person name="Gharbi K."/>
            <person name="Hall N."/>
            <person name="Watson M."/>
            <person name="Adriaenssens E.M."/>
            <person name="Foster-Nyarko E."/>
            <person name="Jarju S."/>
            <person name="Secka A."/>
            <person name="Antonio M."/>
            <person name="Oren A."/>
            <person name="Chaudhuri R.R."/>
            <person name="La Ragione R."/>
            <person name="Hildebrand F."/>
            <person name="Pallen M.J."/>
        </authorList>
    </citation>
    <scope>NUCLEOTIDE SEQUENCE</scope>
    <source>
        <strain evidence="6">ChiBcec7-5410</strain>
    </source>
</reference>
<evidence type="ECO:0000256" key="4">
    <source>
        <dbReference type="ARBA" id="ARBA00023136"/>
    </source>
</evidence>
<evidence type="ECO:0000256" key="2">
    <source>
        <dbReference type="ARBA" id="ARBA00022692"/>
    </source>
</evidence>
<evidence type="ECO:0000256" key="3">
    <source>
        <dbReference type="ARBA" id="ARBA00022989"/>
    </source>
</evidence>
<keyword evidence="4 5" id="KW-0472">Membrane</keyword>
<evidence type="ECO:0000313" key="7">
    <source>
        <dbReference type="Proteomes" id="UP000824160"/>
    </source>
</evidence>
<protein>
    <submittedName>
        <fullName evidence="6">AEC family transporter</fullName>
    </submittedName>
</protein>
<reference evidence="6" key="1">
    <citation type="submission" date="2020-10" db="EMBL/GenBank/DDBJ databases">
        <authorList>
            <person name="Gilroy R."/>
        </authorList>
    </citation>
    <scope>NUCLEOTIDE SEQUENCE</scope>
    <source>
        <strain evidence="6">ChiBcec7-5410</strain>
    </source>
</reference>
<dbReference type="InterPro" id="IPR004776">
    <property type="entry name" value="Mem_transp_PIN-like"/>
</dbReference>
<comment type="caution">
    <text evidence="6">The sequence shown here is derived from an EMBL/GenBank/DDBJ whole genome shotgun (WGS) entry which is preliminary data.</text>
</comment>
<dbReference type="GO" id="GO:0016020">
    <property type="term" value="C:membrane"/>
    <property type="evidence" value="ECO:0007669"/>
    <property type="project" value="UniProtKB-SubCell"/>
</dbReference>
<keyword evidence="3 5" id="KW-1133">Transmembrane helix</keyword>
<feature type="transmembrane region" description="Helical" evidence="5">
    <location>
        <begin position="40"/>
        <end position="59"/>
    </location>
</feature>
<proteinExistence type="predicted"/>
<dbReference type="GO" id="GO:0055085">
    <property type="term" value="P:transmembrane transport"/>
    <property type="evidence" value="ECO:0007669"/>
    <property type="project" value="InterPro"/>
</dbReference>
<dbReference type="Proteomes" id="UP000824160">
    <property type="component" value="Unassembled WGS sequence"/>
</dbReference>
<gene>
    <name evidence="6" type="ORF">IAC43_00005</name>
</gene>
<evidence type="ECO:0000256" key="1">
    <source>
        <dbReference type="ARBA" id="ARBA00004141"/>
    </source>
</evidence>
<feature type="transmembrane region" description="Helical" evidence="5">
    <location>
        <begin position="65"/>
        <end position="87"/>
    </location>
</feature>
<keyword evidence="2 5" id="KW-0812">Transmembrane</keyword>
<accession>A0A9D1H4V1</accession>
<sequence length="107" mass="11827">MDLPVIFQTMVKLLLMLILGYILNKVDILDQNTNKKLSKLIVNVTTPLLVLSSVCASGSENRLSVLPVLGGAFLFYLGLILFGELAARLPLFKKENRNINACMMVFA</sequence>
<feature type="non-terminal residue" evidence="6">
    <location>
        <position position="107"/>
    </location>
</feature>